<organism evidence="1">
    <name type="scientific">Anguilla anguilla</name>
    <name type="common">European freshwater eel</name>
    <name type="synonym">Muraena anguilla</name>
    <dbReference type="NCBI Taxonomy" id="7936"/>
    <lineage>
        <taxon>Eukaryota</taxon>
        <taxon>Metazoa</taxon>
        <taxon>Chordata</taxon>
        <taxon>Craniata</taxon>
        <taxon>Vertebrata</taxon>
        <taxon>Euteleostomi</taxon>
        <taxon>Actinopterygii</taxon>
        <taxon>Neopterygii</taxon>
        <taxon>Teleostei</taxon>
        <taxon>Anguilliformes</taxon>
        <taxon>Anguillidae</taxon>
        <taxon>Anguilla</taxon>
    </lineage>
</organism>
<protein>
    <submittedName>
        <fullName evidence="1">Uncharacterized protein</fullName>
    </submittedName>
</protein>
<sequence>MQGLRTPDMVSYVIWLVSSEVRPIDCLPRLGIKISPITFPLMLVTGRPGHILIHCFPLLGQNLNTTYPTG</sequence>
<evidence type="ECO:0000313" key="1">
    <source>
        <dbReference type="EMBL" id="JAH80830.1"/>
    </source>
</evidence>
<accession>A0A0E9VU30</accession>
<proteinExistence type="predicted"/>
<reference evidence="1" key="1">
    <citation type="submission" date="2014-11" db="EMBL/GenBank/DDBJ databases">
        <authorList>
            <person name="Amaro Gonzalez C."/>
        </authorList>
    </citation>
    <scope>NUCLEOTIDE SEQUENCE</scope>
</reference>
<dbReference type="EMBL" id="GBXM01027747">
    <property type="protein sequence ID" value="JAH80830.1"/>
    <property type="molecule type" value="Transcribed_RNA"/>
</dbReference>
<dbReference type="AlphaFoldDB" id="A0A0E9VU30"/>
<name>A0A0E9VU30_ANGAN</name>
<reference evidence="1" key="2">
    <citation type="journal article" date="2015" name="Fish Shellfish Immunol.">
        <title>Early steps in the European eel (Anguilla anguilla)-Vibrio vulnificus interaction in the gills: Role of the RtxA13 toxin.</title>
        <authorList>
            <person name="Callol A."/>
            <person name="Pajuelo D."/>
            <person name="Ebbesson L."/>
            <person name="Teles M."/>
            <person name="MacKenzie S."/>
            <person name="Amaro C."/>
        </authorList>
    </citation>
    <scope>NUCLEOTIDE SEQUENCE</scope>
</reference>